<name>A0A820ZAR6_9BILA</name>
<dbReference type="InterPro" id="IPR006600">
    <property type="entry name" value="HTH_CenpB_DNA-bd_dom"/>
</dbReference>
<gene>
    <name evidence="5" type="ORF">QYT958_LOCUS16322</name>
    <name evidence="4" type="ORF">UJA718_LOCUS29587</name>
</gene>
<feature type="domain" description="HTH CENPB-type" evidence="3">
    <location>
        <begin position="139"/>
        <end position="204"/>
    </location>
</feature>
<comment type="caution">
    <text evidence="4">The sequence shown here is derived from an EMBL/GenBank/DDBJ whole genome shotgun (WGS) entry which is preliminary data.</text>
</comment>
<dbReference type="Gene3D" id="1.10.10.60">
    <property type="entry name" value="Homeodomain-like"/>
    <property type="match status" value="1"/>
</dbReference>
<proteinExistence type="predicted"/>
<dbReference type="AlphaFoldDB" id="A0A820ZAR6"/>
<dbReference type="EMBL" id="CAJOBP010009571">
    <property type="protein sequence ID" value="CAF4554768.1"/>
    <property type="molecule type" value="Genomic_DNA"/>
</dbReference>
<dbReference type="Pfam" id="PF04236">
    <property type="entry name" value="Transp_Tc5_C"/>
    <property type="match status" value="1"/>
</dbReference>
<dbReference type="EMBL" id="CAJOBR010002351">
    <property type="protein sequence ID" value="CAF4675680.1"/>
    <property type="molecule type" value="Genomic_DNA"/>
</dbReference>
<dbReference type="Pfam" id="PF03184">
    <property type="entry name" value="DDE_1"/>
    <property type="match status" value="1"/>
</dbReference>
<protein>
    <recommendedName>
        <fullName evidence="3">HTH CENPB-type domain-containing protein</fullName>
    </recommendedName>
</protein>
<accession>A0A820ZAR6</accession>
<feature type="compositionally biased region" description="Acidic residues" evidence="2">
    <location>
        <begin position="80"/>
        <end position="91"/>
    </location>
</feature>
<dbReference type="InterPro" id="IPR004875">
    <property type="entry name" value="DDE_SF_endonuclease_dom"/>
</dbReference>
<evidence type="ECO:0000256" key="2">
    <source>
        <dbReference type="SAM" id="MobiDB-lite"/>
    </source>
</evidence>
<feature type="region of interest" description="Disordered" evidence="2">
    <location>
        <begin position="68"/>
        <end position="96"/>
    </location>
</feature>
<organism evidence="4 6">
    <name type="scientific">Rotaria socialis</name>
    <dbReference type="NCBI Taxonomy" id="392032"/>
    <lineage>
        <taxon>Eukaryota</taxon>
        <taxon>Metazoa</taxon>
        <taxon>Spiralia</taxon>
        <taxon>Gnathifera</taxon>
        <taxon>Rotifera</taxon>
        <taxon>Eurotatoria</taxon>
        <taxon>Bdelloidea</taxon>
        <taxon>Philodinida</taxon>
        <taxon>Philodinidae</taxon>
        <taxon>Rotaria</taxon>
    </lineage>
</organism>
<dbReference type="InterPro" id="IPR007350">
    <property type="entry name" value="Transposase_Tc5_C"/>
</dbReference>
<reference evidence="4" key="1">
    <citation type="submission" date="2021-02" db="EMBL/GenBank/DDBJ databases">
        <authorList>
            <person name="Nowell W R."/>
        </authorList>
    </citation>
    <scope>NUCLEOTIDE SEQUENCE</scope>
</reference>
<dbReference type="GO" id="GO:0003677">
    <property type="term" value="F:DNA binding"/>
    <property type="evidence" value="ECO:0007669"/>
    <property type="project" value="UniProtKB-KW"/>
</dbReference>
<dbReference type="SMART" id="SM00674">
    <property type="entry name" value="CENPB"/>
    <property type="match status" value="1"/>
</dbReference>
<evidence type="ECO:0000313" key="5">
    <source>
        <dbReference type="EMBL" id="CAF4675680.1"/>
    </source>
</evidence>
<keyword evidence="1" id="KW-0238">DNA-binding</keyword>
<evidence type="ECO:0000313" key="6">
    <source>
        <dbReference type="Proteomes" id="UP000663873"/>
    </source>
</evidence>
<keyword evidence="6" id="KW-1185">Reference proteome</keyword>
<evidence type="ECO:0000259" key="3">
    <source>
        <dbReference type="SMART" id="SM00674"/>
    </source>
</evidence>
<dbReference type="Proteomes" id="UP000663848">
    <property type="component" value="Unassembled WGS sequence"/>
</dbReference>
<sequence>MNPANIVDCLCDLVKNNLSLHSTSDISSKEREIAQHLCETIVTFNKCKRVEYEEETTLDLYEMSNDYESEVDDTTSHDDDSSEADDELESEEKEREGCNVKGYSLEYMKEVVAYADAKDSSGKRRRSWKTVHHKYKKVPDQAYISRFRNYIEQQGAREKSLMVHDIDIKRWGLKAAKEIKLDEFSASDRWLRNFKGRHGIVSRRILNTDQVGIEKEAHSTRTLSFGGEKKTFGTVASKNASTHSYTVQPTISLDGKQVGPILLCLQEPKGKLGEGVKNKLFKPSNVVITCSASGKLTSSLVAYWRDNCLLPSIGGKCLLLSDSWSAQNDMSLYDKANCQNKHITRIQTPQKTTSDLQPLDVYYNRQMKNFIKRIYNRVALDEIPIHMYERNNIIKIVSLVHNQLSAPIFRQMIRYSWYASGLSKTDPTPFFNINEVCFPPITSHEECSVDNCDDAVLITCAFCSEKFCFHDFFVNYHFHD</sequence>
<evidence type="ECO:0000256" key="1">
    <source>
        <dbReference type="ARBA" id="ARBA00023125"/>
    </source>
</evidence>
<evidence type="ECO:0000313" key="4">
    <source>
        <dbReference type="EMBL" id="CAF4554768.1"/>
    </source>
</evidence>
<dbReference type="Proteomes" id="UP000663873">
    <property type="component" value="Unassembled WGS sequence"/>
</dbReference>